<dbReference type="EMBL" id="QVEV01000067">
    <property type="protein sequence ID" value="RGC08963.1"/>
    <property type="molecule type" value="Genomic_DNA"/>
</dbReference>
<name>A0A3E2VFL7_CLOIN</name>
<protein>
    <submittedName>
        <fullName evidence="2">Uncharacterized protein</fullName>
    </submittedName>
</protein>
<accession>A0A3E2VFL7</accession>
<proteinExistence type="predicted"/>
<sequence length="332" mass="39136">MDLFKHIFHVIRIVTVKEYPLSEIKQQIRNKVIGPGDRIRVKGYLSCFAPICEPDTFVPKMITYDRKHDEVHVVSCSPVVRNLQSEEYGVAFLYPQQEGRFEYELENSAERLQITDKNRFIPVVMRKQEYRKFSEKQVEMICSIEDICVCDPKDEFIFKTREFRKVNDWFTDLYIPQYSAYCLKAQSILPDNNGDRKDPVIVPYAIEYQVSCKDEEIDLFEELHTALVKAFVNENSRYKIWHMGEESHDFILAEDPGLKIVYKFDGKVGFYQNIDITDTLIYEQQMMLLEERLLQFKDHLHASIHLDLVYLSDIGMSRVLDIGRYKPKANLA</sequence>
<evidence type="ECO:0000313" key="4">
    <source>
        <dbReference type="Proteomes" id="UP000503330"/>
    </source>
</evidence>
<reference evidence="1 4" key="2">
    <citation type="submission" date="2020-02" db="EMBL/GenBank/DDBJ databases">
        <authorList>
            <person name="Kociolek L.K."/>
            <person name="Ozer E.A."/>
        </authorList>
    </citation>
    <scope>NUCLEOTIDE SEQUENCE [LARGE SCALE GENOMIC DNA]</scope>
    <source>
        <strain evidence="1 4">ATCC 14501</strain>
    </source>
</reference>
<dbReference type="AlphaFoldDB" id="A0A3E2VFL7"/>
<dbReference type="Proteomes" id="UP000260025">
    <property type="component" value="Unassembled WGS sequence"/>
</dbReference>
<evidence type="ECO:0000313" key="3">
    <source>
        <dbReference type="Proteomes" id="UP000260025"/>
    </source>
</evidence>
<dbReference type="Proteomes" id="UP000503330">
    <property type="component" value="Chromosome"/>
</dbReference>
<evidence type="ECO:0000313" key="2">
    <source>
        <dbReference type="EMBL" id="RGC08963.1"/>
    </source>
</evidence>
<reference evidence="2 3" key="1">
    <citation type="submission" date="2018-08" db="EMBL/GenBank/DDBJ databases">
        <title>A genome reference for cultivated species of the human gut microbiota.</title>
        <authorList>
            <person name="Zou Y."/>
            <person name="Xue W."/>
            <person name="Luo G."/>
        </authorList>
    </citation>
    <scope>NUCLEOTIDE SEQUENCE [LARGE SCALE GENOMIC DNA]</scope>
    <source>
        <strain evidence="2 3">OF01-2LB</strain>
    </source>
</reference>
<dbReference type="GeneID" id="61926398"/>
<dbReference type="RefSeq" id="WP_002610761.1">
    <property type="nucleotide sequence ID" value="NZ_BAAACC010000024.1"/>
</dbReference>
<gene>
    <name evidence="2" type="ORF">DXA38_21575</name>
    <name evidence="1" type="ORF">G4D54_12635</name>
</gene>
<dbReference type="OrthoDB" id="1646304at2"/>
<evidence type="ECO:0000313" key="1">
    <source>
        <dbReference type="EMBL" id="QJA03236.1"/>
    </source>
</evidence>
<dbReference type="EMBL" id="CP048838">
    <property type="protein sequence ID" value="QJA03236.1"/>
    <property type="molecule type" value="Genomic_DNA"/>
</dbReference>
<organism evidence="2 3">
    <name type="scientific">Clostridium innocuum</name>
    <dbReference type="NCBI Taxonomy" id="1522"/>
    <lineage>
        <taxon>Bacteria</taxon>
        <taxon>Bacillati</taxon>
        <taxon>Bacillota</taxon>
        <taxon>Clostridia</taxon>
        <taxon>Eubacteriales</taxon>
        <taxon>Clostridiaceae</taxon>
        <taxon>Clostridium</taxon>
    </lineage>
</organism>